<evidence type="ECO:0000313" key="2">
    <source>
        <dbReference type="EMBL" id="BAX53459.1"/>
    </source>
</evidence>
<evidence type="ECO:0000313" key="5">
    <source>
        <dbReference type="Proteomes" id="UP000516656"/>
    </source>
</evidence>
<dbReference type="AlphaFoldDB" id="A0A1Q9H643"/>
<reference evidence="3 5" key="3">
    <citation type="submission" date="2020-09" db="EMBL/GenBank/DDBJ databases">
        <title>Complete, closed and curated genome sequences of Photobacterium damselae subsp. piscicida isolates from Australia indicate localised evolution and additional plasmid-borne pathogenicity mechanisms.</title>
        <authorList>
            <person name="Baseggio L."/>
            <person name="Silayeva O."/>
            <person name="Buller N."/>
            <person name="Landos M."/>
            <person name="Engelstaedter J."/>
            <person name="Barnes A.C."/>
        </authorList>
    </citation>
    <scope>NUCLEOTIDE SEQUENCE [LARGE SCALE GENOMIC DNA]</scope>
    <source>
        <strain evidence="3 5">AS-16-0540-1</strain>
    </source>
</reference>
<evidence type="ECO:0000313" key="4">
    <source>
        <dbReference type="Proteomes" id="UP000218676"/>
    </source>
</evidence>
<dbReference type="EMBL" id="AP018045">
    <property type="protein sequence ID" value="BAX53459.1"/>
    <property type="molecule type" value="Genomic_DNA"/>
</dbReference>
<reference evidence="4" key="2">
    <citation type="submission" date="2017-05" db="EMBL/GenBank/DDBJ databases">
        <title>Whole genome sequence of fish pathogenic bacteria, Photobacterium damselae subsp. piscicida, strain 91-197, isolated from hybrid striped bass (Morone sp.) in USA.</title>
        <authorList>
            <person name="Teru Y."/>
            <person name="Hikima J."/>
            <person name="Kono T."/>
            <person name="Sakai M."/>
            <person name="Takano T."/>
            <person name="Hawke J.P."/>
            <person name="Takeyama H."/>
            <person name="Aoki T."/>
        </authorList>
    </citation>
    <scope>NUCLEOTIDE SEQUENCE [LARGE SCALE GENOMIC DNA]</scope>
    <source>
        <strain evidence="4">91-197</strain>
    </source>
</reference>
<sequence length="98" mass="10902">MKQYLALLFLFAPVISHAHTTGVKMESITQCASKLPSDSYRLEINLDVNKGQVKVGNFSMTDGSSQEVGEIPQHQLKEFTKCIAPLLSLSKKDITFEE</sequence>
<feature type="signal peptide" evidence="1">
    <location>
        <begin position="1"/>
        <end position="18"/>
    </location>
</feature>
<gene>
    <name evidence="3" type="ORF">IC627_05735</name>
    <name evidence="2" type="ORF">PDPUS_1_02085</name>
</gene>
<organism evidence="3 5">
    <name type="scientific">Photobacterium damsela subsp. piscicida</name>
    <name type="common">Pasteurella piscicida</name>
    <dbReference type="NCBI Taxonomy" id="38294"/>
    <lineage>
        <taxon>Bacteria</taxon>
        <taxon>Pseudomonadati</taxon>
        <taxon>Pseudomonadota</taxon>
        <taxon>Gammaproteobacteria</taxon>
        <taxon>Vibrionales</taxon>
        <taxon>Vibrionaceae</taxon>
        <taxon>Photobacterium</taxon>
    </lineage>
</organism>
<keyword evidence="1" id="KW-0732">Signal</keyword>
<evidence type="ECO:0000256" key="1">
    <source>
        <dbReference type="SAM" id="SignalP"/>
    </source>
</evidence>
<name>A0A1Q9H643_PHODP</name>
<accession>A0A1Q9H643</accession>
<dbReference type="RefSeq" id="WP_044175968.1">
    <property type="nucleotide sequence ID" value="NZ_AP018045.1"/>
</dbReference>
<reference evidence="2" key="1">
    <citation type="journal article" date="2017" name="Genome Announc.">
        <title>Whole-Genome Sequence of Photobacterium damselae subsp. piscicida Strain 91-197, Isolated from Hybrid Striped Bass (Morone sp.) in the United States.</title>
        <authorList>
            <person name="Teru Y."/>
            <person name="Hikima J."/>
            <person name="Kono T."/>
            <person name="Sakai M."/>
            <person name="Takano T."/>
            <person name="Hawke J.P."/>
            <person name="Takeyama H."/>
            <person name="Aoki T."/>
        </authorList>
    </citation>
    <scope>NUCLEOTIDE SEQUENCE</scope>
    <source>
        <strain evidence="2">91-197</strain>
    </source>
</reference>
<dbReference type="Proteomes" id="UP000516656">
    <property type="component" value="Chromosome 1"/>
</dbReference>
<proteinExistence type="predicted"/>
<dbReference type="EMBL" id="CP061854">
    <property type="protein sequence ID" value="QOD57444.1"/>
    <property type="molecule type" value="Genomic_DNA"/>
</dbReference>
<dbReference type="Proteomes" id="UP000218676">
    <property type="component" value="Chromosome 1"/>
</dbReference>
<protein>
    <submittedName>
        <fullName evidence="3">Uncharacterized protein</fullName>
    </submittedName>
</protein>
<evidence type="ECO:0000313" key="3">
    <source>
        <dbReference type="EMBL" id="QOD57444.1"/>
    </source>
</evidence>
<feature type="chain" id="PRO_5011397528" evidence="1">
    <location>
        <begin position="19"/>
        <end position="98"/>
    </location>
</feature>